<dbReference type="SUPFAM" id="SSF57850">
    <property type="entry name" value="RING/U-box"/>
    <property type="match status" value="1"/>
</dbReference>
<feature type="domain" description="ZZ-type" evidence="15">
    <location>
        <begin position="79"/>
        <end position="131"/>
    </location>
</feature>
<dbReference type="Pfam" id="PF00023">
    <property type="entry name" value="Ank"/>
    <property type="match status" value="3"/>
</dbReference>
<feature type="compositionally biased region" description="Basic and acidic residues" evidence="14">
    <location>
        <begin position="844"/>
        <end position="854"/>
    </location>
</feature>
<dbReference type="InterPro" id="IPR036770">
    <property type="entry name" value="Ankyrin_rpt-contain_sf"/>
</dbReference>
<evidence type="ECO:0000256" key="1">
    <source>
        <dbReference type="ARBA" id="ARBA00000900"/>
    </source>
</evidence>
<feature type="repeat" description="ANK" evidence="12">
    <location>
        <begin position="658"/>
        <end position="690"/>
    </location>
</feature>
<evidence type="ECO:0000256" key="3">
    <source>
        <dbReference type="ARBA" id="ARBA00004906"/>
    </source>
</evidence>
<feature type="region of interest" description="Disordered" evidence="14">
    <location>
        <begin position="1456"/>
        <end position="1480"/>
    </location>
</feature>
<organism evidence="17 18">
    <name type="scientific">Acropora cervicornis</name>
    <name type="common">Staghorn coral</name>
    <dbReference type="NCBI Taxonomy" id="6130"/>
    <lineage>
        <taxon>Eukaryota</taxon>
        <taxon>Metazoa</taxon>
        <taxon>Cnidaria</taxon>
        <taxon>Anthozoa</taxon>
        <taxon>Hexacorallia</taxon>
        <taxon>Scleractinia</taxon>
        <taxon>Astrocoeniina</taxon>
        <taxon>Acroporidae</taxon>
        <taxon>Acropora</taxon>
    </lineage>
</organism>
<dbReference type="InterPro" id="IPR000433">
    <property type="entry name" value="Znf_ZZ"/>
</dbReference>
<dbReference type="GO" id="GO:0008270">
    <property type="term" value="F:zinc ion binding"/>
    <property type="evidence" value="ECO:0007669"/>
    <property type="project" value="UniProtKB-KW"/>
</dbReference>
<evidence type="ECO:0000256" key="6">
    <source>
        <dbReference type="ARBA" id="ARBA00022679"/>
    </source>
</evidence>
<feature type="repeat" description="ANK" evidence="12">
    <location>
        <begin position="454"/>
        <end position="486"/>
    </location>
</feature>
<evidence type="ECO:0000256" key="5">
    <source>
        <dbReference type="ARBA" id="ARBA00022490"/>
    </source>
</evidence>
<dbReference type="Pfam" id="PF00569">
    <property type="entry name" value="ZZ"/>
    <property type="match status" value="1"/>
</dbReference>
<protein>
    <recommendedName>
        <fullName evidence="4">RING-type E3 ubiquitin transferase</fullName>
        <ecNumber evidence="4">2.3.2.27</ecNumber>
    </recommendedName>
</protein>
<dbReference type="InterPro" id="IPR037252">
    <property type="entry name" value="Mib_Herc2_sf"/>
</dbReference>
<proteinExistence type="predicted"/>
<feature type="repeat" description="ANK" evidence="12">
    <location>
        <begin position="624"/>
        <end position="645"/>
    </location>
</feature>
<evidence type="ECO:0000256" key="10">
    <source>
        <dbReference type="ARBA" id="ARBA00022786"/>
    </source>
</evidence>
<feature type="compositionally biased region" description="Basic and acidic residues" evidence="14">
    <location>
        <begin position="1350"/>
        <end position="1379"/>
    </location>
</feature>
<dbReference type="GO" id="GO:0005737">
    <property type="term" value="C:cytoplasm"/>
    <property type="evidence" value="ECO:0007669"/>
    <property type="project" value="UniProtKB-SubCell"/>
</dbReference>
<feature type="repeat" description="ANK" evidence="12">
    <location>
        <begin position="1175"/>
        <end position="1197"/>
    </location>
</feature>
<keyword evidence="9 13" id="KW-0863">Zinc-finger</keyword>
<comment type="pathway">
    <text evidence="3">Protein modification; protein ubiquitination.</text>
</comment>
<keyword evidence="12" id="KW-0040">ANK repeat</keyword>
<evidence type="ECO:0000313" key="18">
    <source>
        <dbReference type="Proteomes" id="UP001249851"/>
    </source>
</evidence>
<dbReference type="SMART" id="SM00248">
    <property type="entry name" value="ANK"/>
    <property type="match status" value="17"/>
</dbReference>
<dbReference type="Pfam" id="PF18346">
    <property type="entry name" value="SH3_15"/>
    <property type="match status" value="3"/>
</dbReference>
<feature type="repeat" description="ANK" evidence="12">
    <location>
        <begin position="1209"/>
        <end position="1241"/>
    </location>
</feature>
<dbReference type="Proteomes" id="UP001249851">
    <property type="component" value="Unassembled WGS sequence"/>
</dbReference>
<dbReference type="PRINTS" id="PR01415">
    <property type="entry name" value="ANKYRIN"/>
</dbReference>
<evidence type="ECO:0000256" key="4">
    <source>
        <dbReference type="ARBA" id="ARBA00012483"/>
    </source>
</evidence>
<name>A0AAD9V3I7_ACRCE</name>
<dbReference type="InterPro" id="IPR040847">
    <property type="entry name" value="SH3_15"/>
</dbReference>
<feature type="domain" description="MIB/HERC2" evidence="16">
    <location>
        <begin position="142"/>
        <end position="221"/>
    </location>
</feature>
<dbReference type="InterPro" id="IPR010606">
    <property type="entry name" value="Mib_Herc2"/>
</dbReference>
<evidence type="ECO:0000256" key="11">
    <source>
        <dbReference type="ARBA" id="ARBA00022833"/>
    </source>
</evidence>
<evidence type="ECO:0000256" key="13">
    <source>
        <dbReference type="PROSITE-ProRule" id="PRU00228"/>
    </source>
</evidence>
<accession>A0AAD9V3I7</accession>
<comment type="catalytic activity">
    <reaction evidence="1">
        <text>S-ubiquitinyl-[E2 ubiquitin-conjugating enzyme]-L-cysteine + [acceptor protein]-L-lysine = [E2 ubiquitin-conjugating enzyme]-L-cysteine + N(6)-ubiquitinyl-[acceptor protein]-L-lysine.</text>
        <dbReference type="EC" id="2.3.2.27"/>
    </reaction>
</comment>
<feature type="repeat" description="ANK" evidence="12">
    <location>
        <begin position="1038"/>
        <end position="1071"/>
    </location>
</feature>
<evidence type="ECO:0000259" key="16">
    <source>
        <dbReference type="PROSITE" id="PS51416"/>
    </source>
</evidence>
<dbReference type="Gene3D" id="1.25.40.20">
    <property type="entry name" value="Ankyrin repeat-containing domain"/>
    <property type="match status" value="5"/>
</dbReference>
<dbReference type="SUPFAM" id="SSF159034">
    <property type="entry name" value="Mib/herc2 domain-like"/>
    <property type="match status" value="2"/>
</dbReference>
<keyword evidence="5" id="KW-0963">Cytoplasm</keyword>
<feature type="region of interest" description="Disordered" evidence="14">
    <location>
        <begin position="767"/>
        <end position="854"/>
    </location>
</feature>
<evidence type="ECO:0000256" key="12">
    <source>
        <dbReference type="PROSITE-ProRule" id="PRU00023"/>
    </source>
</evidence>
<keyword evidence="8" id="KW-0677">Repeat</keyword>
<dbReference type="Pfam" id="PF13857">
    <property type="entry name" value="Ank_5"/>
    <property type="match status" value="2"/>
</dbReference>
<keyword evidence="6" id="KW-0808">Transferase</keyword>
<dbReference type="Gene3D" id="2.30.30.40">
    <property type="entry name" value="SH3 Domains"/>
    <property type="match status" value="2"/>
</dbReference>
<dbReference type="PANTHER" id="PTHR24202:SF4">
    <property type="entry name" value="E3 UBIQUITIN-PROTEIN LIGASE MIB2-RELATED"/>
    <property type="match status" value="1"/>
</dbReference>
<dbReference type="InterPro" id="IPR002110">
    <property type="entry name" value="Ankyrin_rpt"/>
</dbReference>
<dbReference type="PROSITE" id="PS51416">
    <property type="entry name" value="MIB_HERC2"/>
    <property type="match status" value="2"/>
</dbReference>
<keyword evidence="10" id="KW-0833">Ubl conjugation pathway</keyword>
<feature type="compositionally biased region" description="Basic and acidic residues" evidence="14">
    <location>
        <begin position="800"/>
        <end position="831"/>
    </location>
</feature>
<sequence>MEFLGVRVVRGPDWEWSNQDGGEGSVGTVVQIGSDAKLSITEPIVLVQWDGGTKANYRAGMDGKYDLRILDSANGGKRHLFTSCDGCQQKPIIGSRWHCKTCPSYDLCTRCYMTDCHDNGHTFERIDRSRGMGVEVGKRCGSTKIEARGLFKGAKVTRSPDLEGNSPDRDPNVVGEVEEVVSSNDEDTKDSVRVSWKKGGQTFIYRVGKDGKVDLKCTVPAIGGSYYRDHLPALVLKRKKSQSGFTTGDKVIVELTCKQLEKLSSGHGEWNADMDKFIGKVGVVQDFTSNGDVVVEYPDKSWRYNPKALTKIKQFKRGDEVLVKTDKNLVKELQNDHGGWYEAMISILGRIGNVLDVDGNGDLVVLIEGERWLLNPAAVTYVTDPEIVPGRSDSDHATEIPTDFFRDLMRAFLHQNLVADIASKQLVMACKQNMISRVCEILDNNPALIDTMVGGHTALHVACHEGHCNIIRELIERGADEDKLDDEGYTAIHHAAYGDKTGEALKLLLNKGFDPNVQDSENRNSPLHLAVQQSNEMAVRILTQDATCDVNLQDKDGDTPLHCAIAGENHNMEDMLLNSPTLKRTITNHKSFNYLQFAVLKGNKPAVEKLLEKTGSTLNVAKDDGFTTLHIAAINGYGEIAKILLGKPGCCVNAVAFENQTPLHLAAEEGYPDMAEVLLDHGADVNAANAGGDTPLHLSLKKELMFKSSLQPALRMLFFARELDSGGHAAVSRCLLNYGADVRRRNNTGETPLDRCRGTEVELVIRDTATKGNSSVTKVPTLGRATKHPGFTHQGGNDSRATEEHLEDVDRSNGRETNKTKRNFNDNEEHGLASGETVNNSQEEGGRQDEKQKEDVLVQNDFALTKQFKGGDKVLVKNDKNLVKELQVGHGGWNETMVSILGQIGRVLDVDGNGDLVVLVKGERKVLNPAAVTCVTDPEIVPDSDDESDEIPADFFPQLFNGFLRQNVVADNSSNELSMACRQNKLSRVREILDNNPGLIDTVAGGQTALHIACHKGHCNIIRKLIDRGADKDKVDDKGYTAVHHAANGDKTGEALKLLLNKGFDPNVRDSEKGNSPLHLAVNNSNEVVVRILTQHTACDVNLRDHDGNTPLHCAVAGEKQNMVEMLLNNPRLSLTITNHKDFNYLQFAVLKGNKPAVEKLLEITGSTLNVAKDDGYATLHIAAVNGYGEIAKILLEQPGCSVNAAAEANQTPLHLAALRGYPDMVEVLLDHGADVNAVDCDGDTPLHLSLQRQAVFKNPMSALHMLLGLGGLRGSYDAVSRCLLSYGADVRRRNNSGETPLDRCRGTEVEQVIQDIAAKGRSNAPKVPTFGAAASHPGFAQQGDNDSTEVAKHVEAVDHSYGRETKENKSNSNDEKGHRQAAGEIVNDSHEEERQDEEQMEDVLVKNEFAQNFKPLIQNVFPEAANQVLDTPLEEISNTKLSTAGVTMNDGAAACAENSDLTNEKNSKLSKKDQMKPPR</sequence>
<dbReference type="EC" id="2.3.2.27" evidence="4"/>
<feature type="region of interest" description="Disordered" evidence="14">
    <location>
        <begin position="1321"/>
        <end position="1401"/>
    </location>
</feature>
<dbReference type="FunFam" id="2.30.30.40:FF:000044">
    <property type="entry name" value="E3 ubiquitin-protein ligase MIB2, putative"/>
    <property type="match status" value="1"/>
</dbReference>
<keyword evidence="11" id="KW-0862">Zinc</keyword>
<dbReference type="PROSITE" id="PS50135">
    <property type="entry name" value="ZF_ZZ_2"/>
    <property type="match status" value="1"/>
</dbReference>
<evidence type="ECO:0000256" key="7">
    <source>
        <dbReference type="ARBA" id="ARBA00022723"/>
    </source>
</evidence>
<dbReference type="SUPFAM" id="SSF48403">
    <property type="entry name" value="Ankyrin repeat"/>
    <property type="match status" value="2"/>
</dbReference>
<dbReference type="Pfam" id="PF12796">
    <property type="entry name" value="Ank_2"/>
    <property type="match status" value="3"/>
</dbReference>
<dbReference type="InterPro" id="IPR043145">
    <property type="entry name" value="Znf_ZZ_sf"/>
</dbReference>
<dbReference type="PROSITE" id="PS50088">
    <property type="entry name" value="ANK_REPEAT"/>
    <property type="match status" value="10"/>
</dbReference>
<feature type="repeat" description="ANK" evidence="12">
    <location>
        <begin position="487"/>
        <end position="520"/>
    </location>
</feature>
<keyword evidence="18" id="KW-1185">Reference proteome</keyword>
<evidence type="ECO:0000256" key="8">
    <source>
        <dbReference type="ARBA" id="ARBA00022737"/>
    </source>
</evidence>
<keyword evidence="7" id="KW-0479">Metal-binding</keyword>
<comment type="caution">
    <text evidence="17">The sequence shown here is derived from an EMBL/GenBank/DDBJ whole genome shotgun (WGS) entry which is preliminary data.</text>
</comment>
<feature type="compositionally biased region" description="Basic and acidic residues" evidence="14">
    <location>
        <begin position="1463"/>
        <end position="1480"/>
    </location>
</feature>
<gene>
    <name evidence="17" type="ORF">P5673_017458</name>
</gene>
<dbReference type="PANTHER" id="PTHR24202">
    <property type="entry name" value="E3 UBIQUITIN-PROTEIN LIGASE MIB2"/>
    <property type="match status" value="1"/>
</dbReference>
<reference evidence="17" key="2">
    <citation type="journal article" date="2023" name="Science">
        <title>Genomic signatures of disease resistance in endangered staghorn corals.</title>
        <authorList>
            <person name="Vollmer S.V."/>
            <person name="Selwyn J.D."/>
            <person name="Despard B.A."/>
            <person name="Roesel C.L."/>
        </authorList>
    </citation>
    <scope>NUCLEOTIDE SEQUENCE</scope>
    <source>
        <strain evidence="17">K2</strain>
    </source>
</reference>
<dbReference type="GO" id="GO:0016567">
    <property type="term" value="P:protein ubiquitination"/>
    <property type="evidence" value="ECO:0007669"/>
    <property type="project" value="InterPro"/>
</dbReference>
<evidence type="ECO:0000256" key="14">
    <source>
        <dbReference type="SAM" id="MobiDB-lite"/>
    </source>
</evidence>
<dbReference type="SMART" id="SM00291">
    <property type="entry name" value="ZnF_ZZ"/>
    <property type="match status" value="1"/>
</dbReference>
<dbReference type="Pfam" id="PF06701">
    <property type="entry name" value="MIB_HERC2"/>
    <property type="match status" value="2"/>
</dbReference>
<evidence type="ECO:0000259" key="15">
    <source>
        <dbReference type="PROSITE" id="PS50135"/>
    </source>
</evidence>
<dbReference type="PROSITE" id="PS01357">
    <property type="entry name" value="ZF_ZZ_1"/>
    <property type="match status" value="1"/>
</dbReference>
<feature type="repeat" description="ANK" evidence="12">
    <location>
        <begin position="1005"/>
        <end position="1037"/>
    </location>
</feature>
<evidence type="ECO:0000256" key="9">
    <source>
        <dbReference type="ARBA" id="ARBA00022771"/>
    </source>
</evidence>
<feature type="domain" description="MIB/HERC2" evidence="16">
    <location>
        <begin position="1"/>
        <end position="73"/>
    </location>
</feature>
<reference evidence="17" key="1">
    <citation type="journal article" date="2023" name="G3 (Bethesda)">
        <title>Whole genome assembly and annotation of the endangered Caribbean coral Acropora cervicornis.</title>
        <authorList>
            <person name="Selwyn J.D."/>
            <person name="Vollmer S.V."/>
        </authorList>
    </citation>
    <scope>NUCLEOTIDE SEQUENCE</scope>
    <source>
        <strain evidence="17">K2</strain>
    </source>
</reference>
<dbReference type="PROSITE" id="PS50297">
    <property type="entry name" value="ANK_REP_REGION"/>
    <property type="match status" value="10"/>
</dbReference>
<dbReference type="Gene3D" id="3.30.60.90">
    <property type="match status" value="1"/>
</dbReference>
<dbReference type="GO" id="GO:0061630">
    <property type="term" value="F:ubiquitin protein ligase activity"/>
    <property type="evidence" value="ECO:0007669"/>
    <property type="project" value="UniProtKB-EC"/>
</dbReference>
<evidence type="ECO:0000256" key="2">
    <source>
        <dbReference type="ARBA" id="ARBA00004496"/>
    </source>
</evidence>
<dbReference type="EMBL" id="JARQWQ010000038">
    <property type="protein sequence ID" value="KAK2559891.1"/>
    <property type="molecule type" value="Genomic_DNA"/>
</dbReference>
<feature type="repeat" description="ANK" evidence="12">
    <location>
        <begin position="1073"/>
        <end position="1098"/>
    </location>
</feature>
<feature type="repeat" description="ANK" evidence="12">
    <location>
        <begin position="1107"/>
        <end position="1130"/>
    </location>
</feature>
<evidence type="ECO:0000313" key="17">
    <source>
        <dbReference type="EMBL" id="KAK2559891.1"/>
    </source>
</evidence>
<comment type="subcellular location">
    <subcellularLocation>
        <location evidence="2">Cytoplasm</location>
    </subcellularLocation>
</comment>